<proteinExistence type="inferred from homology"/>
<evidence type="ECO:0000256" key="7">
    <source>
        <dbReference type="RuleBase" id="RU363058"/>
    </source>
</evidence>
<dbReference type="AlphaFoldDB" id="L8X2L1"/>
<dbReference type="GO" id="GO:0016020">
    <property type="term" value="C:membrane"/>
    <property type="evidence" value="ECO:0007669"/>
    <property type="project" value="UniProtKB-SubCell"/>
</dbReference>
<evidence type="ECO:0000256" key="4">
    <source>
        <dbReference type="ARBA" id="ARBA00022692"/>
    </source>
</evidence>
<dbReference type="PANTHER" id="PTHR11101">
    <property type="entry name" value="PHOSPHATE TRANSPORTER"/>
    <property type="match status" value="1"/>
</dbReference>
<dbReference type="OrthoDB" id="260807at2759"/>
<feature type="transmembrane region" description="Helical" evidence="7">
    <location>
        <begin position="66"/>
        <end position="84"/>
    </location>
</feature>
<evidence type="ECO:0000256" key="3">
    <source>
        <dbReference type="ARBA" id="ARBA00022592"/>
    </source>
</evidence>
<dbReference type="GO" id="GO:0005315">
    <property type="term" value="F:phosphate transmembrane transporter activity"/>
    <property type="evidence" value="ECO:0007669"/>
    <property type="project" value="InterPro"/>
</dbReference>
<feature type="transmembrane region" description="Helical" evidence="7">
    <location>
        <begin position="243"/>
        <end position="264"/>
    </location>
</feature>
<organism evidence="9 10">
    <name type="scientific">Thanatephorus cucumeris (strain AG1-IA)</name>
    <name type="common">Rice sheath blight fungus</name>
    <name type="synonym">Rhizoctonia solani</name>
    <dbReference type="NCBI Taxonomy" id="983506"/>
    <lineage>
        <taxon>Eukaryota</taxon>
        <taxon>Fungi</taxon>
        <taxon>Dikarya</taxon>
        <taxon>Basidiomycota</taxon>
        <taxon>Agaricomycotina</taxon>
        <taxon>Agaricomycetes</taxon>
        <taxon>Cantharellales</taxon>
        <taxon>Ceratobasidiaceae</taxon>
        <taxon>Rhizoctonia</taxon>
        <taxon>Rhizoctonia solani AG-1</taxon>
    </lineage>
</organism>
<dbReference type="Pfam" id="PF01384">
    <property type="entry name" value="PHO4"/>
    <property type="match status" value="1"/>
</dbReference>
<dbReference type="Proteomes" id="UP000011668">
    <property type="component" value="Unassembled WGS sequence"/>
</dbReference>
<evidence type="ECO:0000256" key="5">
    <source>
        <dbReference type="ARBA" id="ARBA00022989"/>
    </source>
</evidence>
<feature type="transmembrane region" description="Helical" evidence="7">
    <location>
        <begin position="145"/>
        <end position="164"/>
    </location>
</feature>
<comment type="function">
    <text evidence="7">Sodium-phosphate symporter.</text>
</comment>
<feature type="transmembrane region" description="Helical" evidence="7">
    <location>
        <begin position="105"/>
        <end position="125"/>
    </location>
</feature>
<keyword evidence="10" id="KW-1185">Reference proteome</keyword>
<dbReference type="PANTHER" id="PTHR11101:SF80">
    <property type="entry name" value="PHOSPHATE TRANSPORTER"/>
    <property type="match status" value="1"/>
</dbReference>
<keyword evidence="2 7" id="KW-0813">Transport</keyword>
<feature type="compositionally biased region" description="Basic and acidic residues" evidence="8">
    <location>
        <begin position="384"/>
        <end position="398"/>
    </location>
</feature>
<dbReference type="OMA" id="ATIYAIW"/>
<protein>
    <recommendedName>
        <fullName evidence="7">Phosphate transporter</fullName>
    </recommendedName>
</protein>
<comment type="caution">
    <text evidence="9">The sequence shown here is derived from an EMBL/GenBank/DDBJ whole genome shotgun (WGS) entry which is preliminary data.</text>
</comment>
<dbReference type="HOGENOM" id="CLU_015355_3_0_1"/>
<feature type="transmembrane region" description="Helical" evidence="7">
    <location>
        <begin position="536"/>
        <end position="557"/>
    </location>
</feature>
<reference evidence="9 10" key="1">
    <citation type="journal article" date="2013" name="Nat. Commun.">
        <title>The evolution and pathogenic mechanisms of the rice sheath blight pathogen.</title>
        <authorList>
            <person name="Zheng A."/>
            <person name="Lin R."/>
            <person name="Xu L."/>
            <person name="Qin P."/>
            <person name="Tang C."/>
            <person name="Ai P."/>
            <person name="Zhang D."/>
            <person name="Liu Y."/>
            <person name="Sun Z."/>
            <person name="Feng H."/>
            <person name="Wang Y."/>
            <person name="Chen Y."/>
            <person name="Liang X."/>
            <person name="Fu R."/>
            <person name="Li Q."/>
            <person name="Zhang J."/>
            <person name="Yu X."/>
            <person name="Xie Z."/>
            <person name="Ding L."/>
            <person name="Guan P."/>
            <person name="Tang J."/>
            <person name="Liang Y."/>
            <person name="Wang S."/>
            <person name="Deng Q."/>
            <person name="Li S."/>
            <person name="Zhu J."/>
            <person name="Wang L."/>
            <person name="Liu H."/>
            <person name="Li P."/>
        </authorList>
    </citation>
    <scope>NUCLEOTIDE SEQUENCE [LARGE SCALE GENOMIC DNA]</scope>
    <source>
        <strain evidence="10">AG-1 IA</strain>
    </source>
</reference>
<keyword evidence="5 7" id="KW-1133">Transmembrane helix</keyword>
<evidence type="ECO:0000256" key="8">
    <source>
        <dbReference type="SAM" id="MobiDB-lite"/>
    </source>
</evidence>
<keyword evidence="6 7" id="KW-0472">Membrane</keyword>
<dbReference type="GO" id="GO:0035435">
    <property type="term" value="P:phosphate ion transmembrane transport"/>
    <property type="evidence" value="ECO:0007669"/>
    <property type="project" value="TreeGrafter"/>
</dbReference>
<feature type="transmembrane region" description="Helical" evidence="7">
    <location>
        <begin position="623"/>
        <end position="644"/>
    </location>
</feature>
<evidence type="ECO:0000256" key="2">
    <source>
        <dbReference type="ARBA" id="ARBA00022448"/>
    </source>
</evidence>
<accession>L8X2L1</accession>
<feature type="transmembrane region" description="Helical" evidence="7">
    <location>
        <begin position="176"/>
        <end position="197"/>
    </location>
</feature>
<keyword evidence="3 7" id="KW-0592">Phosphate transport</keyword>
<comment type="similarity">
    <text evidence="7">Belongs to the inorganic phosphate transporter (PiT) (TC 2.A.20) family.</text>
</comment>
<name>L8X2L1_THACA</name>
<dbReference type="InterPro" id="IPR001204">
    <property type="entry name" value="Phos_transporter"/>
</dbReference>
<comment type="subcellular location">
    <subcellularLocation>
        <location evidence="1 7">Membrane</location>
        <topology evidence="1 7">Multi-pass membrane protein</topology>
    </subcellularLocation>
</comment>
<evidence type="ECO:0000313" key="9">
    <source>
        <dbReference type="EMBL" id="ELU42849.1"/>
    </source>
</evidence>
<dbReference type="STRING" id="983506.L8X2L1"/>
<evidence type="ECO:0000256" key="1">
    <source>
        <dbReference type="ARBA" id="ARBA00004141"/>
    </source>
</evidence>
<feature type="transmembrane region" description="Helical" evidence="7">
    <location>
        <begin position="656"/>
        <end position="675"/>
    </location>
</feature>
<feature type="transmembrane region" description="Helical" evidence="7">
    <location>
        <begin position="284"/>
        <end position="303"/>
    </location>
</feature>
<feature type="region of interest" description="Disordered" evidence="8">
    <location>
        <begin position="357"/>
        <end position="412"/>
    </location>
</feature>
<dbReference type="EMBL" id="AFRT01000699">
    <property type="protein sequence ID" value="ELU42849.1"/>
    <property type="molecule type" value="Genomic_DNA"/>
</dbReference>
<sequence length="696" mass="75029">MSGVGVNGTGHAKCTISLARDQYSHSSTHVLQCAMPVPDASAGRAIRLCARHLSLPAMPRLAQYDYLFAFGVIFAFLDAFNIGANDVANSFATSVSSRSLTMRQAVAIASVMEFLGAVLVGARVASTIRNGIIDISIFNQDPAMLLLAMVCAICASSLWLTMATRLSMPVSTTHSIIGSLIGVGIAAGGAKSIKWGWNGNGVAFVFASWVIAPAVAGGFAAIVFLLTKFVVLNRDGDASVKYGLMFAPIYFFVVSGVLTMAILWKGSPSLGLSEMPPGEMSAAIIGTAAVVMLLSIIFWLPYVHARVVKGDYTVRWYHFFMGPLLWRRQPPADAAEFIAGAVPDYYKGHHAEDAVAPADDEEHGAARHLRKDETQQVQSGKSDSITEEKPTGSDRDASEPAPTAPVQEKSRIARLTAVEGPPIEGAWIEPKNLYIIARYRTIPFIVKVFTHGTTVDVLDMQAQGQSKEGRRLQDMHNRAAQYDNRTEHLYSFLQVMTAATASFAHGSNDVSNAIGPFATIYFTWHTGTFAGSKSPVAVWMLVFGGAAIVIGLATYGYNIMRVLGNRLTLHSPSRGFSMELGASLAVVLASQVAVPVSTTQCITGATLAVGLCNGDLHALNWRMFGWIFFSWVLTIPCAGLLAGFRDHCQCSSIQQLDTSLFLKMCSVVVVVFIAFDEYNSFAPHQVCCLPGIRWNE</sequence>
<evidence type="ECO:0000313" key="10">
    <source>
        <dbReference type="Proteomes" id="UP000011668"/>
    </source>
</evidence>
<gene>
    <name evidence="9" type="ORF">AG1IA_03122</name>
</gene>
<keyword evidence="4 7" id="KW-0812">Transmembrane</keyword>
<feature type="transmembrane region" description="Helical" evidence="7">
    <location>
        <begin position="203"/>
        <end position="231"/>
    </location>
</feature>
<evidence type="ECO:0000256" key="6">
    <source>
        <dbReference type="ARBA" id="ARBA00023136"/>
    </source>
</evidence>